<dbReference type="SUPFAM" id="SSF81606">
    <property type="entry name" value="PP2C-like"/>
    <property type="match status" value="1"/>
</dbReference>
<dbReference type="Proteomes" id="UP000326354">
    <property type="component" value="Chromosome"/>
</dbReference>
<dbReference type="InterPro" id="IPR003594">
    <property type="entry name" value="HATPase_dom"/>
</dbReference>
<dbReference type="Pfam" id="PF07701">
    <property type="entry name" value="HNOBA"/>
    <property type="match status" value="1"/>
</dbReference>
<keyword evidence="2" id="KW-0547">Nucleotide-binding</keyword>
<feature type="domain" description="PPM-type phosphatase" evidence="6">
    <location>
        <begin position="194"/>
        <end position="418"/>
    </location>
</feature>
<dbReference type="InterPro" id="IPR042463">
    <property type="entry name" value="HNOB_dom_associated_sf"/>
</dbReference>
<dbReference type="KEGG" id="uam:UABAM_05300"/>
<accession>A0A5S9IRP4</accession>
<evidence type="ECO:0000256" key="1">
    <source>
        <dbReference type="ARBA" id="ARBA00012202"/>
    </source>
</evidence>
<dbReference type="Gene3D" id="3.30.565.10">
    <property type="entry name" value="Histidine kinase-like ATPase, C-terminal domain"/>
    <property type="match status" value="1"/>
</dbReference>
<keyword evidence="8" id="KW-1185">Reference proteome</keyword>
<dbReference type="InterPro" id="IPR011645">
    <property type="entry name" value="HNOB_dom_associated"/>
</dbReference>
<dbReference type="CDD" id="cd16936">
    <property type="entry name" value="HATPase_RsbW-like"/>
    <property type="match status" value="1"/>
</dbReference>
<dbReference type="InterPro" id="IPR001932">
    <property type="entry name" value="PPM-type_phosphatase-like_dom"/>
</dbReference>
<evidence type="ECO:0000313" key="8">
    <source>
        <dbReference type="Proteomes" id="UP000326354"/>
    </source>
</evidence>
<protein>
    <recommendedName>
        <fullName evidence="1">guanylate cyclase</fullName>
        <ecNumber evidence="1">4.6.1.2</ecNumber>
    </recommendedName>
</protein>
<name>A0A5S9IRP4_UABAM</name>
<dbReference type="EMBL" id="AP019860">
    <property type="protein sequence ID" value="BBM86898.1"/>
    <property type="molecule type" value="Genomic_DNA"/>
</dbReference>
<dbReference type="Pfam" id="PF13581">
    <property type="entry name" value="HATPase_c_2"/>
    <property type="match status" value="1"/>
</dbReference>
<dbReference type="PANTHER" id="PTHR43156:SF2">
    <property type="entry name" value="STAGE II SPORULATION PROTEIN E"/>
    <property type="match status" value="1"/>
</dbReference>
<dbReference type="Gene3D" id="3.30.450.260">
    <property type="entry name" value="Haem NO binding associated domain"/>
    <property type="match status" value="1"/>
</dbReference>
<evidence type="ECO:0000256" key="3">
    <source>
        <dbReference type="ARBA" id="ARBA00022801"/>
    </source>
</evidence>
<evidence type="ECO:0000256" key="5">
    <source>
        <dbReference type="SAM" id="Coils"/>
    </source>
</evidence>
<evidence type="ECO:0000256" key="4">
    <source>
        <dbReference type="ARBA" id="ARBA00023293"/>
    </source>
</evidence>
<evidence type="ECO:0000259" key="6">
    <source>
        <dbReference type="SMART" id="SM00331"/>
    </source>
</evidence>
<keyword evidence="5" id="KW-0175">Coiled coil</keyword>
<dbReference type="RefSeq" id="WP_151970934.1">
    <property type="nucleotide sequence ID" value="NZ_AP019860.1"/>
</dbReference>
<dbReference type="GO" id="GO:0004383">
    <property type="term" value="F:guanylate cyclase activity"/>
    <property type="evidence" value="ECO:0007669"/>
    <property type="project" value="UniProtKB-EC"/>
</dbReference>
<dbReference type="SUPFAM" id="SSF55874">
    <property type="entry name" value="ATPase domain of HSP90 chaperone/DNA topoisomerase II/histidine kinase"/>
    <property type="match status" value="1"/>
</dbReference>
<evidence type="ECO:0000313" key="7">
    <source>
        <dbReference type="EMBL" id="BBM86898.1"/>
    </source>
</evidence>
<dbReference type="PANTHER" id="PTHR43156">
    <property type="entry name" value="STAGE II SPORULATION PROTEIN E-RELATED"/>
    <property type="match status" value="1"/>
</dbReference>
<dbReference type="SMART" id="SM00331">
    <property type="entry name" value="PP2C_SIG"/>
    <property type="match status" value="1"/>
</dbReference>
<gene>
    <name evidence="7" type="ORF">UABAM_05300</name>
</gene>
<dbReference type="GO" id="GO:0000166">
    <property type="term" value="F:nucleotide binding"/>
    <property type="evidence" value="ECO:0007669"/>
    <property type="project" value="UniProtKB-KW"/>
</dbReference>
<organism evidence="7 8">
    <name type="scientific">Uabimicrobium amorphum</name>
    <dbReference type="NCBI Taxonomy" id="2596890"/>
    <lineage>
        <taxon>Bacteria</taxon>
        <taxon>Pseudomonadati</taxon>
        <taxon>Planctomycetota</taxon>
        <taxon>Candidatus Uabimicrobiia</taxon>
        <taxon>Candidatus Uabimicrobiales</taxon>
        <taxon>Candidatus Uabimicrobiaceae</taxon>
        <taxon>Candidatus Uabimicrobium</taxon>
    </lineage>
</organism>
<dbReference type="AlphaFoldDB" id="A0A5S9IRP4"/>
<dbReference type="InterPro" id="IPR052016">
    <property type="entry name" value="Bact_Sigma-Reg"/>
</dbReference>
<dbReference type="Gene3D" id="3.60.40.10">
    <property type="entry name" value="PPM-type phosphatase domain"/>
    <property type="match status" value="1"/>
</dbReference>
<feature type="coiled-coil region" evidence="5">
    <location>
        <begin position="129"/>
        <end position="174"/>
    </location>
</feature>
<dbReference type="EC" id="4.6.1.2" evidence="1"/>
<dbReference type="GO" id="GO:0016791">
    <property type="term" value="F:phosphatase activity"/>
    <property type="evidence" value="ECO:0007669"/>
    <property type="project" value="TreeGrafter"/>
</dbReference>
<proteinExistence type="predicted"/>
<keyword evidence="4" id="KW-0141">cGMP biosynthesis</keyword>
<keyword evidence="3" id="KW-0378">Hydrolase</keyword>
<evidence type="ECO:0000256" key="2">
    <source>
        <dbReference type="ARBA" id="ARBA00022741"/>
    </source>
</evidence>
<reference evidence="7 8" key="1">
    <citation type="submission" date="2019-08" db="EMBL/GenBank/DDBJ databases">
        <title>Complete genome sequence of Candidatus Uab amorphum.</title>
        <authorList>
            <person name="Shiratori T."/>
            <person name="Suzuki S."/>
            <person name="Kakizawa Y."/>
            <person name="Ishida K."/>
        </authorList>
    </citation>
    <scope>NUCLEOTIDE SEQUENCE [LARGE SCALE GENOMIC DNA]</scope>
    <source>
        <strain evidence="7 8">SRT547</strain>
    </source>
</reference>
<sequence length="583" mass="66614">MSQDIVIPFSSFETIFPLHVVFNDSLVVVSVSEEMQSLCAAINVGIPFKNCFRILQPYLEDFTYEQICAMPDEKYIIQTSNHLKFKANVIVQEKTVVFLCQLFIDDVEDYSALPKMEFGGDLLLCTKALDKKIENFKALEQSLRQKEEVIVEKERALVAEKEQARINKEKLSQNNKEIGFEIQKALLLGRLPKRENLTIEVLNIPSQEVSGDFYDFFNHDTKCMDLVIGDVMGKGIAAALVAAALKGVLLRCAGKANLPTRGFISPQKIMLRLMEEITPELIELETFATMCYNRFNLFTHKLISVDFGHTNILHYKFLSEQVQRIVGKNLPLGVQTQPNLEIAEEHFDDNDIFLFYSDGVIEVQNEKGEMFGEQKLMNILKQNSTKTPGEIIAKVRESLIEYSYQDFKDDVTCIVVKIEEVFSQTRIYNVLMITSCLDELKRVRNYITKTASKIRYFQNEENLNNLLLAANEVVANIIRHGYKNDPDNVIRIEISVSHSWIRICFVDKGIPFSMADEKNMNDIDEITDADLQQMSGGFGLYIIHSLVDKVTYHRDSKGNNYLSLIKNFQSETLRTASSDLDIT</sequence>
<dbReference type="OrthoDB" id="247273at2"/>
<dbReference type="InterPro" id="IPR036890">
    <property type="entry name" value="HATPase_C_sf"/>
</dbReference>
<dbReference type="Pfam" id="PF07228">
    <property type="entry name" value="SpoIIE"/>
    <property type="match status" value="1"/>
</dbReference>
<dbReference type="InterPro" id="IPR036457">
    <property type="entry name" value="PPM-type-like_dom_sf"/>
</dbReference>